<protein>
    <submittedName>
        <fullName evidence="2">Uncharacterized protein</fullName>
    </submittedName>
</protein>
<keyword evidence="3" id="KW-1185">Reference proteome</keyword>
<evidence type="ECO:0000256" key="1">
    <source>
        <dbReference type="SAM" id="Phobius"/>
    </source>
</evidence>
<dbReference type="Proteomes" id="UP000319817">
    <property type="component" value="Chromosome"/>
</dbReference>
<keyword evidence="1" id="KW-0472">Membrane</keyword>
<evidence type="ECO:0000313" key="2">
    <source>
        <dbReference type="EMBL" id="QDT08188.1"/>
    </source>
</evidence>
<keyword evidence="1" id="KW-1133">Transmembrane helix</keyword>
<keyword evidence="1" id="KW-0812">Transmembrane</keyword>
<organism evidence="2 3">
    <name type="scientific">Stieleria marina</name>
    <dbReference type="NCBI Taxonomy" id="1930275"/>
    <lineage>
        <taxon>Bacteria</taxon>
        <taxon>Pseudomonadati</taxon>
        <taxon>Planctomycetota</taxon>
        <taxon>Planctomycetia</taxon>
        <taxon>Pirellulales</taxon>
        <taxon>Pirellulaceae</taxon>
        <taxon>Stieleria</taxon>
    </lineage>
</organism>
<proteinExistence type="predicted"/>
<gene>
    <name evidence="2" type="ORF">K239x_01210</name>
</gene>
<sequence length="139" mass="15620">MDNKGSTQPEITAEQYQERIKYENHLLYTRVQFLFVLNGFSTVALGLDQPTFAKFLLAIVMVLLNVFVTFALHQTDRVIAALTESSLKNHSADPLNSISQEVLGPYVWLRPNRIITRYVPVVICLAWTVGLVLGVASLK</sequence>
<accession>A0A517NM39</accession>
<feature type="transmembrane region" description="Helical" evidence="1">
    <location>
        <begin position="118"/>
        <end position="138"/>
    </location>
</feature>
<name>A0A517NM39_9BACT</name>
<feature type="transmembrane region" description="Helical" evidence="1">
    <location>
        <begin position="52"/>
        <end position="72"/>
    </location>
</feature>
<evidence type="ECO:0000313" key="3">
    <source>
        <dbReference type="Proteomes" id="UP000319817"/>
    </source>
</evidence>
<dbReference type="AlphaFoldDB" id="A0A517NM39"/>
<dbReference type="EMBL" id="CP036526">
    <property type="protein sequence ID" value="QDT08188.1"/>
    <property type="molecule type" value="Genomic_DNA"/>
</dbReference>
<feature type="transmembrane region" description="Helical" evidence="1">
    <location>
        <begin position="27"/>
        <end position="46"/>
    </location>
</feature>
<reference evidence="2 3" key="1">
    <citation type="submission" date="2019-02" db="EMBL/GenBank/DDBJ databases">
        <title>Deep-cultivation of Planctomycetes and their phenomic and genomic characterization uncovers novel biology.</title>
        <authorList>
            <person name="Wiegand S."/>
            <person name="Jogler M."/>
            <person name="Boedeker C."/>
            <person name="Pinto D."/>
            <person name="Vollmers J."/>
            <person name="Rivas-Marin E."/>
            <person name="Kohn T."/>
            <person name="Peeters S.H."/>
            <person name="Heuer A."/>
            <person name="Rast P."/>
            <person name="Oberbeckmann S."/>
            <person name="Bunk B."/>
            <person name="Jeske O."/>
            <person name="Meyerdierks A."/>
            <person name="Storesund J.E."/>
            <person name="Kallscheuer N."/>
            <person name="Luecker S."/>
            <person name="Lage O.M."/>
            <person name="Pohl T."/>
            <person name="Merkel B.J."/>
            <person name="Hornburger P."/>
            <person name="Mueller R.-W."/>
            <person name="Bruemmer F."/>
            <person name="Labrenz M."/>
            <person name="Spormann A.M."/>
            <person name="Op den Camp H."/>
            <person name="Overmann J."/>
            <person name="Amann R."/>
            <person name="Jetten M.S.M."/>
            <person name="Mascher T."/>
            <person name="Medema M.H."/>
            <person name="Devos D.P."/>
            <person name="Kaster A.-K."/>
            <person name="Ovreas L."/>
            <person name="Rohde M."/>
            <person name="Galperin M.Y."/>
            <person name="Jogler C."/>
        </authorList>
    </citation>
    <scope>NUCLEOTIDE SEQUENCE [LARGE SCALE GENOMIC DNA]</scope>
    <source>
        <strain evidence="2 3">K23_9</strain>
    </source>
</reference>
<dbReference type="RefSeq" id="WP_145415774.1">
    <property type="nucleotide sequence ID" value="NZ_CP036526.1"/>
</dbReference>